<evidence type="ECO:0000259" key="8">
    <source>
        <dbReference type="PROSITE" id="PS50192"/>
    </source>
</evidence>
<dbReference type="Gene3D" id="6.10.340.10">
    <property type="match status" value="1"/>
</dbReference>
<keyword evidence="2" id="KW-0997">Cell inner membrane</keyword>
<keyword evidence="3 5" id="KW-0807">Transducer</keyword>
<keyword evidence="2" id="KW-1003">Cell membrane</keyword>
<evidence type="ECO:0000259" key="7">
    <source>
        <dbReference type="PROSITE" id="PS50111"/>
    </source>
</evidence>
<evidence type="ECO:0000256" key="1">
    <source>
        <dbReference type="ARBA" id="ARBA00004429"/>
    </source>
</evidence>
<dbReference type="InterPro" id="IPR004089">
    <property type="entry name" value="MCPsignal_dom"/>
</dbReference>
<organism evidence="10 11">
    <name type="scientific">Magnetospirillum sulfuroxidans</name>
    <dbReference type="NCBI Taxonomy" id="611300"/>
    <lineage>
        <taxon>Bacteria</taxon>
        <taxon>Pseudomonadati</taxon>
        <taxon>Pseudomonadota</taxon>
        <taxon>Alphaproteobacteria</taxon>
        <taxon>Rhodospirillales</taxon>
        <taxon>Rhodospirillaceae</taxon>
        <taxon>Magnetospirillum</taxon>
    </lineage>
</organism>
<gene>
    <name evidence="10" type="ORF">KEC16_01645</name>
</gene>
<protein>
    <submittedName>
        <fullName evidence="10">Methyl-accepting chemotaxis protein</fullName>
    </submittedName>
</protein>
<dbReference type="InterPro" id="IPR003660">
    <property type="entry name" value="HAMP_dom"/>
</dbReference>
<name>A0ABS5I7X9_9PROT</name>
<dbReference type="Pfam" id="PF00672">
    <property type="entry name" value="HAMP"/>
    <property type="match status" value="1"/>
</dbReference>
<feature type="domain" description="HAMP" evidence="9">
    <location>
        <begin position="341"/>
        <end position="394"/>
    </location>
</feature>
<comment type="subcellular location">
    <subcellularLocation>
        <location evidence="1">Cell inner membrane</location>
        <topology evidence="1">Multi-pass membrane protein</topology>
    </subcellularLocation>
</comment>
<feature type="domain" description="Methyl-accepting transducer" evidence="7">
    <location>
        <begin position="428"/>
        <end position="657"/>
    </location>
</feature>
<evidence type="ECO:0000256" key="3">
    <source>
        <dbReference type="ARBA" id="ARBA00023224"/>
    </source>
</evidence>
<dbReference type="PROSITE" id="PS50111">
    <property type="entry name" value="CHEMOTAXIS_TRANSDUC_2"/>
    <property type="match status" value="1"/>
</dbReference>
<dbReference type="PROSITE" id="PS50192">
    <property type="entry name" value="T_SNARE"/>
    <property type="match status" value="1"/>
</dbReference>
<keyword evidence="6" id="KW-0812">Transmembrane</keyword>
<sequence length="690" mass="73823">MKKAVSALALAFPTGFPDLRLAGFGQSIAGAWHSGDLPILSNLSIRVRFALLVGMALIGAAAFAGVFHVVEGRIDSLLVAQDGFRRLNDLAGDVRAKAAALQNHEEHFLRERDKDSAQGFRADVAFIASSLETMEKLPSAAPLSQQVATLRQGFAQVGQRFDAVERRAGVLGLTASAGLRGQLAGSVKAVEDELKMWPNAGPLLPTMLQMRQAEKNFMLYEKDSYIGMHRKYSNQFDFELDASALPNSTREDLRKLLVAYAEDMKSFAGETMALNAEVVALRQDFQALRPVLTQVFGHARDGMNQAIGQQEAARRQMSNLMAVFNLAALAAFCLVALVLARSITQPVRLIEDAMERLAGGDHTVLVPGIARRDEIGDMAKAVAVFKDNAIAMVRMQQEQEAIRAEAEAVNHARMLALADHFEQAVGSVAEAVNTNAQAIKETAARMVRRDRAGDSRSLSVAEAAERSRNTVAAVAEAAAELTSSVEEIAHHVTATSEVVRLAVNELERTNAQVTGLSQVASNIDRVVNLISDIAGRTNMLALNATIEAQRAGEAGKGFAVVADEVKHLAQKTADSTREIAEQISAIQNATADTAAAIGDVGDAIRRMDDIAAKVAQAVVRQSEVTDKISRCVEEVTAGTQDVTGGVVGVTQSAARYCGGAVRVMWAADDLAGPAANLKHEVDGFLRTIRA</sequence>
<dbReference type="CDD" id="cd06225">
    <property type="entry name" value="HAMP"/>
    <property type="match status" value="1"/>
</dbReference>
<keyword evidence="6" id="KW-0472">Membrane</keyword>
<evidence type="ECO:0000256" key="5">
    <source>
        <dbReference type="PROSITE-ProRule" id="PRU00284"/>
    </source>
</evidence>
<comment type="similarity">
    <text evidence="4">Belongs to the methyl-accepting chemotaxis (MCP) protein family.</text>
</comment>
<dbReference type="EMBL" id="JAGTUF010000001">
    <property type="protein sequence ID" value="MBR9970414.1"/>
    <property type="molecule type" value="Genomic_DNA"/>
</dbReference>
<dbReference type="SMART" id="SM00304">
    <property type="entry name" value="HAMP"/>
    <property type="match status" value="1"/>
</dbReference>
<proteinExistence type="inferred from homology"/>
<dbReference type="InterPro" id="IPR004090">
    <property type="entry name" value="Chemotax_Me-accpt_rcpt"/>
</dbReference>
<evidence type="ECO:0000256" key="6">
    <source>
        <dbReference type="SAM" id="Phobius"/>
    </source>
</evidence>
<feature type="transmembrane region" description="Helical" evidence="6">
    <location>
        <begin position="46"/>
        <end position="70"/>
    </location>
</feature>
<feature type="transmembrane region" description="Helical" evidence="6">
    <location>
        <begin position="320"/>
        <end position="340"/>
    </location>
</feature>
<dbReference type="PANTHER" id="PTHR32089">
    <property type="entry name" value="METHYL-ACCEPTING CHEMOTAXIS PROTEIN MCPB"/>
    <property type="match status" value="1"/>
</dbReference>
<dbReference type="PROSITE" id="PS50885">
    <property type="entry name" value="HAMP"/>
    <property type="match status" value="1"/>
</dbReference>
<keyword evidence="11" id="KW-1185">Reference proteome</keyword>
<dbReference type="Gene3D" id="1.10.287.950">
    <property type="entry name" value="Methyl-accepting chemotaxis protein"/>
    <property type="match status" value="1"/>
</dbReference>
<dbReference type="SMART" id="SM00283">
    <property type="entry name" value="MA"/>
    <property type="match status" value="1"/>
</dbReference>
<dbReference type="PANTHER" id="PTHR32089:SF112">
    <property type="entry name" value="LYSOZYME-LIKE PROTEIN-RELATED"/>
    <property type="match status" value="1"/>
</dbReference>
<dbReference type="SUPFAM" id="SSF58104">
    <property type="entry name" value="Methyl-accepting chemotaxis protein (MCP) signaling domain"/>
    <property type="match status" value="1"/>
</dbReference>
<dbReference type="Pfam" id="PF00015">
    <property type="entry name" value="MCPsignal"/>
    <property type="match status" value="1"/>
</dbReference>
<evidence type="ECO:0000259" key="9">
    <source>
        <dbReference type="PROSITE" id="PS50885"/>
    </source>
</evidence>
<keyword evidence="6" id="KW-1133">Transmembrane helix</keyword>
<dbReference type="PRINTS" id="PR00260">
    <property type="entry name" value="CHEMTRNSDUCR"/>
</dbReference>
<evidence type="ECO:0000256" key="4">
    <source>
        <dbReference type="ARBA" id="ARBA00029447"/>
    </source>
</evidence>
<feature type="domain" description="T-SNARE coiled-coil homology" evidence="8">
    <location>
        <begin position="587"/>
        <end position="649"/>
    </location>
</feature>
<dbReference type="RefSeq" id="WP_211545908.1">
    <property type="nucleotide sequence ID" value="NZ_JAGTUF010000001.1"/>
</dbReference>
<accession>A0ABS5I7X9</accession>
<reference evidence="10 11" key="1">
    <citation type="submission" date="2021-04" db="EMBL/GenBank/DDBJ databases">
        <title>Magnetospirillum sulfuroxidans sp. nov., a facultative chemolithoautotrophic sulfur-oxidizing alphaproteobacterium isolated from freshwater sediment and proposals for Paramagetospirillum gen. nov., and Magnetospirillaceae fam. nov.</title>
        <authorList>
            <person name="Koziaeva V."/>
            <person name="Geelhoed J.S."/>
            <person name="Sorokin D.Y."/>
            <person name="Grouzdev D.S."/>
        </authorList>
    </citation>
    <scope>NUCLEOTIDE SEQUENCE [LARGE SCALE GENOMIC DNA]</scope>
    <source>
        <strain evidence="10 11">J10</strain>
    </source>
</reference>
<comment type="caution">
    <text evidence="10">The sequence shown here is derived from an EMBL/GenBank/DDBJ whole genome shotgun (WGS) entry which is preliminary data.</text>
</comment>
<evidence type="ECO:0000313" key="10">
    <source>
        <dbReference type="EMBL" id="MBR9970414.1"/>
    </source>
</evidence>
<evidence type="ECO:0000256" key="2">
    <source>
        <dbReference type="ARBA" id="ARBA00022519"/>
    </source>
</evidence>
<dbReference type="Proteomes" id="UP000680714">
    <property type="component" value="Unassembled WGS sequence"/>
</dbReference>
<evidence type="ECO:0000313" key="11">
    <source>
        <dbReference type="Proteomes" id="UP000680714"/>
    </source>
</evidence>
<dbReference type="InterPro" id="IPR000727">
    <property type="entry name" value="T_SNARE_dom"/>
</dbReference>